<evidence type="ECO:0008006" key="4">
    <source>
        <dbReference type="Google" id="ProtNLM"/>
    </source>
</evidence>
<keyword evidence="1" id="KW-0732">Signal</keyword>
<organism evidence="2 3">
    <name type="scientific">Oceanobacillus halophilus</name>
    <dbReference type="NCBI Taxonomy" id="930130"/>
    <lineage>
        <taxon>Bacteria</taxon>
        <taxon>Bacillati</taxon>
        <taxon>Bacillota</taxon>
        <taxon>Bacilli</taxon>
        <taxon>Bacillales</taxon>
        <taxon>Bacillaceae</taxon>
        <taxon>Oceanobacillus</taxon>
    </lineage>
</organism>
<name>A0A495A6Z1_9BACI</name>
<accession>A0A495A6Z1</accession>
<feature type="chain" id="PRO_5019821572" description="DUF11 domain-containing protein" evidence="1">
    <location>
        <begin position="21"/>
        <end position="153"/>
    </location>
</feature>
<evidence type="ECO:0000313" key="2">
    <source>
        <dbReference type="EMBL" id="RKQ35519.1"/>
    </source>
</evidence>
<proteinExistence type="predicted"/>
<dbReference type="OrthoDB" id="2719927at2"/>
<dbReference type="RefSeq" id="WP_121203150.1">
    <property type="nucleotide sequence ID" value="NZ_RBZP01000002.1"/>
</dbReference>
<dbReference type="Proteomes" id="UP000269301">
    <property type="component" value="Unassembled WGS sequence"/>
</dbReference>
<sequence length="153" mass="17332">MKKIILLCLLFFMLTGFEQADQLKITNVETTIIQTNQELRYDFTIENTGEKPIESDFDYPGYHPFGIELAVKPNENLANLMKMVQDTKYKKMIPLGSGSSGYFPPGEDASFHVSYQIKDDAELEKVKKHALDSTLLILDGVDISAEFLLHKVP</sequence>
<feature type="signal peptide" evidence="1">
    <location>
        <begin position="1"/>
        <end position="20"/>
    </location>
</feature>
<comment type="caution">
    <text evidence="2">The sequence shown here is derived from an EMBL/GenBank/DDBJ whole genome shotgun (WGS) entry which is preliminary data.</text>
</comment>
<dbReference type="EMBL" id="RBZP01000002">
    <property type="protein sequence ID" value="RKQ35519.1"/>
    <property type="molecule type" value="Genomic_DNA"/>
</dbReference>
<gene>
    <name evidence="2" type="ORF">D8M06_04355</name>
</gene>
<evidence type="ECO:0000256" key="1">
    <source>
        <dbReference type="SAM" id="SignalP"/>
    </source>
</evidence>
<protein>
    <recommendedName>
        <fullName evidence="4">DUF11 domain-containing protein</fullName>
    </recommendedName>
</protein>
<keyword evidence="3" id="KW-1185">Reference proteome</keyword>
<evidence type="ECO:0000313" key="3">
    <source>
        <dbReference type="Proteomes" id="UP000269301"/>
    </source>
</evidence>
<reference evidence="2 3" key="1">
    <citation type="journal article" date="2016" name="Int. J. Syst. Evol. Microbiol.">
        <title>Oceanobacillus halophilus sp. nov., a novel moderately halophilic bacterium from a hypersaline lake.</title>
        <authorList>
            <person name="Amoozegar M.A."/>
            <person name="Bagheri M."/>
            <person name="Makhdoumi A."/>
            <person name="Nikou M.M."/>
            <person name="Fazeli S.A.S."/>
            <person name="Schumann P."/>
            <person name="Sproer C."/>
            <person name="Sanchez-Porro C."/>
            <person name="Ventosa A."/>
        </authorList>
    </citation>
    <scope>NUCLEOTIDE SEQUENCE [LARGE SCALE GENOMIC DNA]</scope>
    <source>
        <strain evidence="2 3">DSM 23996</strain>
    </source>
</reference>
<dbReference type="AlphaFoldDB" id="A0A495A6Z1"/>